<evidence type="ECO:0000256" key="6">
    <source>
        <dbReference type="SAM" id="Phobius"/>
    </source>
</evidence>
<dbReference type="GO" id="GO:0005886">
    <property type="term" value="C:plasma membrane"/>
    <property type="evidence" value="ECO:0007669"/>
    <property type="project" value="UniProtKB-SubCell"/>
</dbReference>
<feature type="transmembrane region" description="Helical" evidence="6">
    <location>
        <begin position="413"/>
        <end position="438"/>
    </location>
</feature>
<dbReference type="AlphaFoldDB" id="A0A6F8ZJA3"/>
<dbReference type="PANTHER" id="PTHR42770">
    <property type="entry name" value="AMINO ACID TRANSPORTER-RELATED"/>
    <property type="match status" value="1"/>
</dbReference>
<evidence type="ECO:0000313" key="8">
    <source>
        <dbReference type="Proteomes" id="UP000503399"/>
    </source>
</evidence>
<feature type="transmembrane region" description="Helical" evidence="6">
    <location>
        <begin position="52"/>
        <end position="72"/>
    </location>
</feature>
<feature type="transmembrane region" description="Helical" evidence="6">
    <location>
        <begin position="21"/>
        <end position="40"/>
    </location>
</feature>
<dbReference type="PANTHER" id="PTHR42770:SF7">
    <property type="entry name" value="MEMBRANE PROTEIN"/>
    <property type="match status" value="1"/>
</dbReference>
<dbReference type="Pfam" id="PF13520">
    <property type="entry name" value="AA_permease_2"/>
    <property type="match status" value="1"/>
</dbReference>
<keyword evidence="5 6" id="KW-0472">Membrane</keyword>
<evidence type="ECO:0008006" key="9">
    <source>
        <dbReference type="Google" id="ProtNLM"/>
    </source>
</evidence>
<dbReference type="Proteomes" id="UP000503399">
    <property type="component" value="Chromosome"/>
</dbReference>
<name>A0A6F8ZJA3_9FIRM</name>
<evidence type="ECO:0000313" key="7">
    <source>
        <dbReference type="EMBL" id="CAB1129761.1"/>
    </source>
</evidence>
<dbReference type="EMBL" id="LR778114">
    <property type="protein sequence ID" value="CAB1129761.1"/>
    <property type="molecule type" value="Genomic_DNA"/>
</dbReference>
<keyword evidence="4 6" id="KW-1133">Transmembrane helix</keyword>
<dbReference type="InterPro" id="IPR050367">
    <property type="entry name" value="APC_superfamily"/>
</dbReference>
<feature type="transmembrane region" description="Helical" evidence="6">
    <location>
        <begin position="450"/>
        <end position="477"/>
    </location>
</feature>
<evidence type="ECO:0000256" key="2">
    <source>
        <dbReference type="ARBA" id="ARBA00022475"/>
    </source>
</evidence>
<keyword evidence="2" id="KW-1003">Cell membrane</keyword>
<protein>
    <recommendedName>
        <fullName evidence="9">APC family permease</fullName>
    </recommendedName>
</protein>
<reference evidence="7 8" key="1">
    <citation type="submission" date="2020-02" db="EMBL/GenBank/DDBJ databases">
        <authorList>
            <person name="Hogendoorn C."/>
        </authorList>
    </citation>
    <scope>NUCLEOTIDE SEQUENCE [LARGE SCALE GENOMIC DNA]</scope>
    <source>
        <strain evidence="7">R501</strain>
    </source>
</reference>
<keyword evidence="3 6" id="KW-0812">Transmembrane</keyword>
<evidence type="ECO:0000256" key="1">
    <source>
        <dbReference type="ARBA" id="ARBA00004651"/>
    </source>
</evidence>
<dbReference type="KEGG" id="hfv:R50_2264"/>
<feature type="transmembrane region" description="Helical" evidence="6">
    <location>
        <begin position="152"/>
        <end position="173"/>
    </location>
</feature>
<keyword evidence="8" id="KW-1185">Reference proteome</keyword>
<dbReference type="PIRSF" id="PIRSF006060">
    <property type="entry name" value="AA_transporter"/>
    <property type="match status" value="1"/>
</dbReference>
<accession>A0A6F8ZJA3</accession>
<comment type="subcellular location">
    <subcellularLocation>
        <location evidence="1">Cell membrane</location>
        <topology evidence="1">Multi-pass membrane protein</topology>
    </subcellularLocation>
</comment>
<dbReference type="Gene3D" id="1.20.1740.10">
    <property type="entry name" value="Amino acid/polyamine transporter I"/>
    <property type="match status" value="1"/>
</dbReference>
<feature type="transmembrane region" description="Helical" evidence="6">
    <location>
        <begin position="276"/>
        <end position="298"/>
    </location>
</feature>
<feature type="transmembrane region" description="Helical" evidence="6">
    <location>
        <begin position="489"/>
        <end position="508"/>
    </location>
</feature>
<feature type="transmembrane region" description="Helical" evidence="6">
    <location>
        <begin position="107"/>
        <end position="123"/>
    </location>
</feature>
<dbReference type="GO" id="GO:0022857">
    <property type="term" value="F:transmembrane transporter activity"/>
    <property type="evidence" value="ECO:0007669"/>
    <property type="project" value="InterPro"/>
</dbReference>
<dbReference type="InterPro" id="IPR002293">
    <property type="entry name" value="AA/rel_permease1"/>
</dbReference>
<evidence type="ECO:0000256" key="3">
    <source>
        <dbReference type="ARBA" id="ARBA00022692"/>
    </source>
</evidence>
<sequence>MSVHFARKATGLVRQAGAKDVFIYNINFINIAIGVAFMFLFMPSGAYPGDNLYLATILCTLLVLPVSLVYAFFASAMPRSGGEYVYVSRVLSPLWGFAANWNYTLWSFFYIGVPAAFLGRYGISALAREVGVAFHLPSLIALGAWFTTPLGVALTGTVLILVFAAVFLAGIATYMRVQNLLFAVATLGLIAAAAVLALHDPQQARAAFDRYAGAFTGYHHTYHHILQALGTGAVHVEPLNWHSTLVSMTWPFTVLGFSIASAYIGGEIKGANRAQILGMPGSLLYSALWILLLTWAVLHAFGYRFMGNLGAVNPAQVHLGFTPTFAELAAGLTRNLPLMLLIGTGFLLWTYTWLPIYLLTTTRNLLAWSLDGLLPAAVAEVDERLHAPVWAIAISAVLGILSLWVYAYDPAFATIAGFFGQVMGTFLITALAAVVFPWRQPDIFRASPVAWRVGGVPVVSILGVLGMAGMGAIAWAFLHDPLSGISFQAPTLLLVNAAVFFSGFLFFWGMKAWRARQGIDLGLAFTEIPPE</sequence>
<evidence type="ECO:0000256" key="5">
    <source>
        <dbReference type="ARBA" id="ARBA00023136"/>
    </source>
</evidence>
<organism evidence="7 8">
    <name type="scientific">Candidatus Hydrogenisulfobacillus filiaventi</name>
    <dbReference type="NCBI Taxonomy" id="2707344"/>
    <lineage>
        <taxon>Bacteria</taxon>
        <taxon>Bacillati</taxon>
        <taxon>Bacillota</taxon>
        <taxon>Clostridia</taxon>
        <taxon>Eubacteriales</taxon>
        <taxon>Clostridiales Family XVII. Incertae Sedis</taxon>
        <taxon>Candidatus Hydrogenisulfobacillus</taxon>
    </lineage>
</organism>
<gene>
    <name evidence="7" type="ORF">R50_2264</name>
</gene>
<feature type="transmembrane region" description="Helical" evidence="6">
    <location>
        <begin position="338"/>
        <end position="359"/>
    </location>
</feature>
<proteinExistence type="predicted"/>
<feature type="transmembrane region" description="Helical" evidence="6">
    <location>
        <begin position="389"/>
        <end position="407"/>
    </location>
</feature>
<feature type="transmembrane region" description="Helical" evidence="6">
    <location>
        <begin position="180"/>
        <end position="199"/>
    </location>
</feature>
<evidence type="ECO:0000256" key="4">
    <source>
        <dbReference type="ARBA" id="ARBA00022989"/>
    </source>
</evidence>
<feature type="transmembrane region" description="Helical" evidence="6">
    <location>
        <begin position="245"/>
        <end position="264"/>
    </location>
</feature>